<evidence type="ECO:0000256" key="2">
    <source>
        <dbReference type="SAM" id="SignalP"/>
    </source>
</evidence>
<protein>
    <submittedName>
        <fullName evidence="3">Uncharacterized protein</fullName>
    </submittedName>
</protein>
<dbReference type="Proteomes" id="UP001497516">
    <property type="component" value="Chromosome 1"/>
</dbReference>
<name>A0AAV2CC94_9ROSI</name>
<dbReference type="AlphaFoldDB" id="A0AAV2CC94"/>
<proteinExistence type="predicted"/>
<dbReference type="EMBL" id="OZ034813">
    <property type="protein sequence ID" value="CAL1354007.1"/>
    <property type="molecule type" value="Genomic_DNA"/>
</dbReference>
<sequence>MRGALSSLLVLCCFAGQILVNSVVAILRVSLNNKSWRCQWKSHQAPSGPSGRSKRNPQKKSKRICSIGQIGKGDSWIADVNAVTRKRRVGSCPVYVMPRPKKARVSKKVSWRFALPLPNDFEVIGVVDENLLPKIVVGRDMDSTTSATSVDLAYGGRESHLERLPGRANPSLQPSESRQGQSPPMAAKIDLPENSPRIWRVDTPCDRDFPLVQEITSWQWVFSLTKIEIENPTSTQTRTVFNQVGNSTLGRSLPFAYLLPLRRTLPHTKTKSRRSSCWVVTLNNTDLSKEIPNYDKRQTGPEFSTPFCSRSPVLM</sequence>
<feature type="region of interest" description="Disordered" evidence="1">
    <location>
        <begin position="40"/>
        <end position="61"/>
    </location>
</feature>
<feature type="signal peptide" evidence="2">
    <location>
        <begin position="1"/>
        <end position="20"/>
    </location>
</feature>
<keyword evidence="2" id="KW-0732">Signal</keyword>
<feature type="compositionally biased region" description="Polar residues" evidence="1">
    <location>
        <begin position="170"/>
        <end position="182"/>
    </location>
</feature>
<reference evidence="3 4" key="1">
    <citation type="submission" date="2024-04" db="EMBL/GenBank/DDBJ databases">
        <authorList>
            <person name="Fracassetti M."/>
        </authorList>
    </citation>
    <scope>NUCLEOTIDE SEQUENCE [LARGE SCALE GENOMIC DNA]</scope>
</reference>
<accession>A0AAV2CC94</accession>
<organism evidence="3 4">
    <name type="scientific">Linum trigynum</name>
    <dbReference type="NCBI Taxonomy" id="586398"/>
    <lineage>
        <taxon>Eukaryota</taxon>
        <taxon>Viridiplantae</taxon>
        <taxon>Streptophyta</taxon>
        <taxon>Embryophyta</taxon>
        <taxon>Tracheophyta</taxon>
        <taxon>Spermatophyta</taxon>
        <taxon>Magnoliopsida</taxon>
        <taxon>eudicotyledons</taxon>
        <taxon>Gunneridae</taxon>
        <taxon>Pentapetalae</taxon>
        <taxon>rosids</taxon>
        <taxon>fabids</taxon>
        <taxon>Malpighiales</taxon>
        <taxon>Linaceae</taxon>
        <taxon>Linum</taxon>
    </lineage>
</organism>
<feature type="region of interest" description="Disordered" evidence="1">
    <location>
        <begin position="159"/>
        <end position="193"/>
    </location>
</feature>
<feature type="compositionally biased region" description="Basic residues" evidence="1">
    <location>
        <begin position="52"/>
        <end position="61"/>
    </location>
</feature>
<keyword evidence="4" id="KW-1185">Reference proteome</keyword>
<evidence type="ECO:0000256" key="1">
    <source>
        <dbReference type="SAM" id="MobiDB-lite"/>
    </source>
</evidence>
<gene>
    <name evidence="3" type="ORF">LTRI10_LOCUS1865</name>
</gene>
<evidence type="ECO:0000313" key="4">
    <source>
        <dbReference type="Proteomes" id="UP001497516"/>
    </source>
</evidence>
<feature type="chain" id="PRO_5043359839" evidence="2">
    <location>
        <begin position="21"/>
        <end position="315"/>
    </location>
</feature>
<evidence type="ECO:0000313" key="3">
    <source>
        <dbReference type="EMBL" id="CAL1354007.1"/>
    </source>
</evidence>